<keyword evidence="3" id="KW-0472">Membrane</keyword>
<feature type="domain" description="Carboxylesterase type B" evidence="4">
    <location>
        <begin position="211"/>
        <end position="720"/>
    </location>
</feature>
<dbReference type="GO" id="GO:0016787">
    <property type="term" value="F:hydrolase activity"/>
    <property type="evidence" value="ECO:0007669"/>
    <property type="project" value="UniProtKB-KW"/>
</dbReference>
<name>A0A6G1MLU7_ORBOL</name>
<protein>
    <recommendedName>
        <fullName evidence="4">Carboxylesterase type B domain-containing protein</fullName>
    </recommendedName>
</protein>
<comment type="similarity">
    <text evidence="1">Belongs to the type-B carboxylesterase/lipase family.</text>
</comment>
<dbReference type="InterPro" id="IPR029058">
    <property type="entry name" value="AB_hydrolase_fold"/>
</dbReference>
<evidence type="ECO:0000256" key="3">
    <source>
        <dbReference type="SAM" id="Phobius"/>
    </source>
</evidence>
<dbReference type="EMBL" id="WIWS01000076">
    <property type="protein sequence ID" value="KAF3211194.1"/>
    <property type="molecule type" value="Genomic_DNA"/>
</dbReference>
<sequence length="733" mass="78934">MKLFGFSFPVKQVPTSSSSRGYTGFLYGSIALMPVIVASAAIVATAFATLFNNNVAALPTEVGVTNDATSLTLLFQNNLNVTDDVNHVGAILLDELPYAKAGLACTAIGESLITWETLEAHRYDFERQLAYQSFIGNAKPVQRYYISNGVISATQEAGSLQIAAQPGRDIALPVLCTQSSNSNSVYAPATSSNKVIVKSGSNTFIGHRNQKSFRFLGIPYVAFPGRFQYSKYPSAPSGLVDATQYRKQCSQPWQAEGTTAEDCLFINIQTPYIPKSGSTKRLRPVHFWIHGGGYTGGTGNDPGSDGGNLASREDIVTVNINYRLSTLGFLAIPGTDIKGNFAVSDMIAALKWTVDNIAAFGGDPTRIVINGESAGGCSTRVLLGSRPAIEYFQGAISMSNLGFGYALGIGYSYAGTYSDYPTIQGSYDMAGQQIFTALGCTQTALEDQIACLKTKDPLSIVTASTVARYIVQDGYYVDTPILDVAGKHGGAVANVDVIMGITRDDGASFNTYPKTPVNSISEGLQIGLGINAVNAQKVIDSGLFPSPNTGDFTKDSYNISTRIATDLQFRCVDQATSFAGDATNAFKSVHYYQMDRTYSGYDPNNLGGPAVTPGYPKGNPNLPYYRIHGSDMPNVFANIEGYRDENDLKTIQVSSGLFAEFVKRGTPNVAKRYLVARGYDDTVTALEQSGRWSEVRGKNGPILLIDYPPKASSFVDVEQCAWLGYPIDYYLKN</sequence>
<organism evidence="5 6">
    <name type="scientific">Orbilia oligospora</name>
    <name type="common">Nematode-trapping fungus</name>
    <name type="synonym">Arthrobotrys oligospora</name>
    <dbReference type="NCBI Taxonomy" id="2813651"/>
    <lineage>
        <taxon>Eukaryota</taxon>
        <taxon>Fungi</taxon>
        <taxon>Dikarya</taxon>
        <taxon>Ascomycota</taxon>
        <taxon>Pezizomycotina</taxon>
        <taxon>Orbiliomycetes</taxon>
        <taxon>Orbiliales</taxon>
        <taxon>Orbiliaceae</taxon>
        <taxon>Orbilia</taxon>
    </lineage>
</organism>
<evidence type="ECO:0000259" key="4">
    <source>
        <dbReference type="Pfam" id="PF00135"/>
    </source>
</evidence>
<dbReference type="PANTHER" id="PTHR43142:SF3">
    <property type="entry name" value="PUTATIVE (AFU_ORTHOLOGUE AFUA_3G09070)-RELATED"/>
    <property type="match status" value="1"/>
</dbReference>
<evidence type="ECO:0000313" key="6">
    <source>
        <dbReference type="Proteomes" id="UP000472727"/>
    </source>
</evidence>
<reference evidence="5 6" key="1">
    <citation type="submission" date="2019-06" db="EMBL/GenBank/DDBJ databases">
        <authorList>
            <person name="Palmer J.M."/>
        </authorList>
    </citation>
    <scope>NUCLEOTIDE SEQUENCE [LARGE SCALE GENOMIC DNA]</scope>
    <source>
        <strain evidence="5 6">TWF106</strain>
    </source>
</reference>
<gene>
    <name evidence="5" type="ORF">TWF106_010332</name>
</gene>
<dbReference type="PANTHER" id="PTHR43142">
    <property type="entry name" value="CARBOXYLIC ESTER HYDROLASE"/>
    <property type="match status" value="1"/>
</dbReference>
<accession>A0A6G1MLU7</accession>
<evidence type="ECO:0000256" key="1">
    <source>
        <dbReference type="ARBA" id="ARBA00005964"/>
    </source>
</evidence>
<dbReference type="InterPro" id="IPR019826">
    <property type="entry name" value="Carboxylesterase_B_AS"/>
</dbReference>
<feature type="transmembrane region" description="Helical" evidence="3">
    <location>
        <begin position="25"/>
        <end position="51"/>
    </location>
</feature>
<keyword evidence="2" id="KW-0378">Hydrolase</keyword>
<dbReference type="Gene3D" id="3.40.50.1820">
    <property type="entry name" value="alpha/beta hydrolase"/>
    <property type="match status" value="1"/>
</dbReference>
<dbReference type="Proteomes" id="UP000472727">
    <property type="component" value="Unassembled WGS sequence"/>
</dbReference>
<dbReference type="Pfam" id="PF00135">
    <property type="entry name" value="COesterase"/>
    <property type="match status" value="1"/>
</dbReference>
<keyword evidence="3" id="KW-0812">Transmembrane</keyword>
<dbReference type="InterPro" id="IPR002018">
    <property type="entry name" value="CarbesteraseB"/>
</dbReference>
<dbReference type="SUPFAM" id="SSF53474">
    <property type="entry name" value="alpha/beta-Hydrolases"/>
    <property type="match status" value="1"/>
</dbReference>
<evidence type="ECO:0000256" key="2">
    <source>
        <dbReference type="ARBA" id="ARBA00022801"/>
    </source>
</evidence>
<comment type="caution">
    <text evidence="5">The sequence shown here is derived from an EMBL/GenBank/DDBJ whole genome shotgun (WGS) entry which is preliminary data.</text>
</comment>
<keyword evidence="3" id="KW-1133">Transmembrane helix</keyword>
<proteinExistence type="inferred from homology"/>
<dbReference type="AlphaFoldDB" id="A0A6G1MLU7"/>
<evidence type="ECO:0000313" key="5">
    <source>
        <dbReference type="EMBL" id="KAF3211194.1"/>
    </source>
</evidence>
<dbReference type="PROSITE" id="PS00122">
    <property type="entry name" value="CARBOXYLESTERASE_B_1"/>
    <property type="match status" value="1"/>
</dbReference>